<proteinExistence type="predicted"/>
<sequence length="749" mass="84292">MPPAVEGPVNAQEMKNGPLFTEFPLQNPTCLHADSFETWWQAQELANNPTGEPHRDQSHLSIIGVPIEGSPERIGAMRDLGRLIASTVDRNTSLAGLMFPESRTRTLGRLAHYSEARRKPCVDALLMLKIMDALTVTLGQEERTTYDLDTTKGTIHKDLQTTWRLKAEQTSQPVRHTRPTNLMDQDERLWCDILSLQEQSVHDKKAHWAKVVQSFERVAWEMRFLIWEKDEDVFEEHGYLYKLRKVANQHGIDQSQWQEIEHLLRGNSGGGGCTSYKRQLAAVFGVSALTLLRGVEACPPFFDCLVFATRVPMHTKPPLLQEVELAFQRVLFGTAAGAFRAEPALKAVLDHFHPIITRNCLTQDQTLWFPHTLEQAAEDGTAIQASNKTLITTPVDLHSTQGSTSNGTTISLSDPPRRSLRNRKPPIQEQPPKRIERSAAPTSRTKRSRAVPSNLSPESSHLFLSQQERTQILKNMETQTPTEDVYHQLLLKAGPIKFGKLRATALVPVIEIPCRKRARTNTIARSISPLDPTTQRAQQSLQWTAWSVINDRMEDCAVNVSVTADDMLEFTTSGLRAFSDIDQPRRIQDQARRNILVAASLNEVERTEGLDMDLSEEECIEAPLKQMLAELVQSGGGRILHAHFPIPLSTFSIWQTESVILEPGTQLHESSFLKPNTLHYVITEQPSIVYHSNIFASSTIQSTVMGWTHSRILGTLVGYSPTIETQAILVRMMCVWARQIQSNIKGKYL</sequence>
<feature type="compositionally biased region" description="Polar residues" evidence="1">
    <location>
        <begin position="451"/>
        <end position="463"/>
    </location>
</feature>
<gene>
    <name evidence="2" type="ORF">ARMGADRAFT_1026502</name>
</gene>
<name>A0A2H3E467_ARMGA</name>
<accession>A0A2H3E467</accession>
<protein>
    <submittedName>
        <fullName evidence="2">Uncharacterized protein</fullName>
    </submittedName>
</protein>
<dbReference type="EMBL" id="KZ293648">
    <property type="protein sequence ID" value="PBK98512.1"/>
    <property type="molecule type" value="Genomic_DNA"/>
</dbReference>
<reference evidence="3" key="1">
    <citation type="journal article" date="2017" name="Nat. Ecol. Evol.">
        <title>Genome expansion and lineage-specific genetic innovations in the forest pathogenic fungi Armillaria.</title>
        <authorList>
            <person name="Sipos G."/>
            <person name="Prasanna A.N."/>
            <person name="Walter M.C."/>
            <person name="O'Connor E."/>
            <person name="Balint B."/>
            <person name="Krizsan K."/>
            <person name="Kiss B."/>
            <person name="Hess J."/>
            <person name="Varga T."/>
            <person name="Slot J."/>
            <person name="Riley R."/>
            <person name="Boka B."/>
            <person name="Rigling D."/>
            <person name="Barry K."/>
            <person name="Lee J."/>
            <person name="Mihaltcheva S."/>
            <person name="LaButti K."/>
            <person name="Lipzen A."/>
            <person name="Waldron R."/>
            <person name="Moloney N.M."/>
            <person name="Sperisen C."/>
            <person name="Kredics L."/>
            <person name="Vagvoelgyi C."/>
            <person name="Patrignani A."/>
            <person name="Fitzpatrick D."/>
            <person name="Nagy I."/>
            <person name="Doyle S."/>
            <person name="Anderson J.B."/>
            <person name="Grigoriev I.V."/>
            <person name="Gueldener U."/>
            <person name="Muensterkoetter M."/>
            <person name="Nagy L.G."/>
        </authorList>
    </citation>
    <scope>NUCLEOTIDE SEQUENCE [LARGE SCALE GENOMIC DNA]</scope>
    <source>
        <strain evidence="3">Ar21-2</strain>
    </source>
</reference>
<dbReference type="InParanoid" id="A0A2H3E467"/>
<evidence type="ECO:0000313" key="3">
    <source>
        <dbReference type="Proteomes" id="UP000217790"/>
    </source>
</evidence>
<organism evidence="2 3">
    <name type="scientific">Armillaria gallica</name>
    <name type="common">Bulbous honey fungus</name>
    <name type="synonym">Armillaria bulbosa</name>
    <dbReference type="NCBI Taxonomy" id="47427"/>
    <lineage>
        <taxon>Eukaryota</taxon>
        <taxon>Fungi</taxon>
        <taxon>Dikarya</taxon>
        <taxon>Basidiomycota</taxon>
        <taxon>Agaricomycotina</taxon>
        <taxon>Agaricomycetes</taxon>
        <taxon>Agaricomycetidae</taxon>
        <taxon>Agaricales</taxon>
        <taxon>Marasmiineae</taxon>
        <taxon>Physalacriaceae</taxon>
        <taxon>Armillaria</taxon>
    </lineage>
</organism>
<dbReference type="AlphaFoldDB" id="A0A2H3E467"/>
<feature type="region of interest" description="Disordered" evidence="1">
    <location>
        <begin position="396"/>
        <end position="463"/>
    </location>
</feature>
<evidence type="ECO:0000256" key="1">
    <source>
        <dbReference type="SAM" id="MobiDB-lite"/>
    </source>
</evidence>
<feature type="compositionally biased region" description="Polar residues" evidence="1">
    <location>
        <begin position="396"/>
        <end position="412"/>
    </location>
</feature>
<keyword evidence="3" id="KW-1185">Reference proteome</keyword>
<evidence type="ECO:0000313" key="2">
    <source>
        <dbReference type="EMBL" id="PBK98512.1"/>
    </source>
</evidence>
<dbReference type="Proteomes" id="UP000217790">
    <property type="component" value="Unassembled WGS sequence"/>
</dbReference>